<comment type="function">
    <text evidence="11">CIPK serine-threonine protein kinases interact with CBL proteins. Binding of a CBL protein to the regulatory NAF domain of CIPK protein lead to the activation of the kinase in a calcium-dependent manner.</text>
</comment>
<evidence type="ECO:0000256" key="9">
    <source>
        <dbReference type="ARBA" id="ARBA00047899"/>
    </source>
</evidence>
<evidence type="ECO:0000313" key="15">
    <source>
        <dbReference type="EMBL" id="TVU12946.1"/>
    </source>
</evidence>
<dbReference type="InterPro" id="IPR001772">
    <property type="entry name" value="KA1_dom"/>
</dbReference>
<gene>
    <name evidence="14" type="ORF">EJB05_46604</name>
    <name evidence="15" type="ORF">EJB05_46613</name>
</gene>
<dbReference type="InterPro" id="IPR008271">
    <property type="entry name" value="Ser/Thr_kinase_AS"/>
</dbReference>
<dbReference type="InterPro" id="IPR000719">
    <property type="entry name" value="Prot_kinase_dom"/>
</dbReference>
<reference evidence="14 16" key="1">
    <citation type="journal article" date="2019" name="Sci. Rep.">
        <title>A high-quality genome of Eragrostis curvula grass provides insights into Poaceae evolution and supports new strategies to enhance forage quality.</title>
        <authorList>
            <person name="Carballo J."/>
            <person name="Santos B.A.C.M."/>
            <person name="Zappacosta D."/>
            <person name="Garbus I."/>
            <person name="Selva J.P."/>
            <person name="Gallo C.A."/>
            <person name="Diaz A."/>
            <person name="Albertini E."/>
            <person name="Caccamo M."/>
            <person name="Echenique V."/>
        </authorList>
    </citation>
    <scope>NUCLEOTIDE SEQUENCE [LARGE SCALE GENOMIC DNA]</scope>
    <source>
        <strain evidence="16">cv. Victoria</strain>
        <tissue evidence="14">Leaf</tissue>
    </source>
</reference>
<keyword evidence="5" id="KW-0808">Transferase</keyword>
<evidence type="ECO:0000259" key="13">
    <source>
        <dbReference type="PROSITE" id="PS50032"/>
    </source>
</evidence>
<dbReference type="PANTHER" id="PTHR24346">
    <property type="entry name" value="MAP/MICROTUBULE AFFINITY-REGULATING KINASE"/>
    <property type="match status" value="1"/>
</dbReference>
<evidence type="ECO:0000256" key="6">
    <source>
        <dbReference type="ARBA" id="ARBA00022741"/>
    </source>
</evidence>
<dbReference type="Gene3D" id="1.10.510.10">
    <property type="entry name" value="Transferase(Phosphotransferase) domain 1"/>
    <property type="match status" value="1"/>
</dbReference>
<dbReference type="Proteomes" id="UP000324897">
    <property type="component" value="Chromosome 3"/>
</dbReference>
<proteinExistence type="inferred from homology"/>
<dbReference type="PROSITE" id="PS50011">
    <property type="entry name" value="PROTEIN_KINASE_DOM"/>
    <property type="match status" value="1"/>
</dbReference>
<dbReference type="EC" id="2.7.11.1" evidence="3"/>
<keyword evidence="16" id="KW-1185">Reference proteome</keyword>
<comment type="similarity">
    <text evidence="2">Belongs to the protein kinase superfamily. CAMK Ser/Thr protein kinase family. SNF1 subfamily.</text>
</comment>
<dbReference type="InterPro" id="IPR011009">
    <property type="entry name" value="Kinase-like_dom_sf"/>
</dbReference>
<keyword evidence="4" id="KW-0723">Serine/threonine-protein kinase</keyword>
<dbReference type="Gramene" id="TVU12937">
    <property type="protein sequence ID" value="TVU12937"/>
    <property type="gene ID" value="EJB05_46604"/>
</dbReference>
<dbReference type="CDD" id="cd14003">
    <property type="entry name" value="STKc_AMPK-like"/>
    <property type="match status" value="1"/>
</dbReference>
<comment type="catalytic activity">
    <reaction evidence="10">
        <text>L-seryl-[protein] + ATP = O-phospho-L-seryl-[protein] + ADP + H(+)</text>
        <dbReference type="Rhea" id="RHEA:17989"/>
        <dbReference type="Rhea" id="RHEA-COMP:9863"/>
        <dbReference type="Rhea" id="RHEA-COMP:11604"/>
        <dbReference type="ChEBI" id="CHEBI:15378"/>
        <dbReference type="ChEBI" id="CHEBI:29999"/>
        <dbReference type="ChEBI" id="CHEBI:30616"/>
        <dbReference type="ChEBI" id="CHEBI:83421"/>
        <dbReference type="ChEBI" id="CHEBI:456216"/>
        <dbReference type="EC" id="2.7.11.1"/>
    </reaction>
</comment>
<feature type="non-terminal residue" evidence="14">
    <location>
        <position position="1"/>
    </location>
</feature>
<keyword evidence="8" id="KW-0067">ATP-binding</keyword>
<evidence type="ECO:0000256" key="2">
    <source>
        <dbReference type="ARBA" id="ARBA00006234"/>
    </source>
</evidence>
<dbReference type="AlphaFoldDB" id="A0A5J9TNW1"/>
<protein>
    <recommendedName>
        <fullName evidence="3">non-specific serine/threonine protein kinase</fullName>
        <ecNumber evidence="3">2.7.11.1</ecNumber>
    </recommendedName>
</protein>
<evidence type="ECO:0000256" key="7">
    <source>
        <dbReference type="ARBA" id="ARBA00022777"/>
    </source>
</evidence>
<evidence type="ECO:0000256" key="11">
    <source>
        <dbReference type="ARBA" id="ARBA00058225"/>
    </source>
</evidence>
<accession>A0A5J9TNW1</accession>
<dbReference type="SUPFAM" id="SSF103243">
    <property type="entry name" value="KA1-like"/>
    <property type="match status" value="1"/>
</dbReference>
<dbReference type="EMBL" id="RWGY01000039">
    <property type="protein sequence ID" value="TVU12937.1"/>
    <property type="molecule type" value="Genomic_DNA"/>
</dbReference>
<dbReference type="GO" id="GO:0004674">
    <property type="term" value="F:protein serine/threonine kinase activity"/>
    <property type="evidence" value="ECO:0007669"/>
    <property type="project" value="UniProtKB-KW"/>
</dbReference>
<evidence type="ECO:0000259" key="12">
    <source>
        <dbReference type="PROSITE" id="PS50011"/>
    </source>
</evidence>
<evidence type="ECO:0000256" key="5">
    <source>
        <dbReference type="ARBA" id="ARBA00022679"/>
    </source>
</evidence>
<dbReference type="FunFam" id="1.10.510.10:FF:000571">
    <property type="entry name" value="Maternal embryonic leucine zipper kinase"/>
    <property type="match status" value="1"/>
</dbReference>
<keyword evidence="7" id="KW-0418">Kinase</keyword>
<comment type="caution">
    <text evidence="14">The sequence shown here is derived from an EMBL/GenBank/DDBJ whole genome shotgun (WGS) entry which is preliminary data.</text>
</comment>
<sequence length="471" mass="53262">MSLKLKEERQQRREAHEAALQGQYSLVAERGKGKFAKVWEARHRSTGVKVAVKIIRPAKSGVPMAKVEREIRVMRLLRHHPHIVHLYEAVVSSDNKAVYLVMEFAEQGQLFDYVTTMDRGRLPEDEARRVFRQVAAAVAFCHRTMVVHRDLKMENILLDSDHNVRVADFGFSKLFRYSKVLSTCCGSREYAAPELHDGRQYIGPEVDVWSCGVILYTMLCGYYPFHGGDDITRLQRNIKGGGFKLPPHLSHQARDLISGMLVVKPHKRMTMAKVTAHPWLLSFSNNNYYNALHHPVALPPPHYHQEEQEQQAVEEAAARCGVDRNGLLQALRNGVENEATVAYQLILRTRCYNNNNNLYCHHHQPPALAAAGWSLPGVDVGDECPRQTMLHIAGAAKEIGILCDLQSPNTLLCAAAASPHAVFFQIQLYRPQAENRNNYVVDLKRVSGPQLDYLRICSHLASKLRQIFPSS</sequence>
<dbReference type="SUPFAM" id="SSF56112">
    <property type="entry name" value="Protein kinase-like (PK-like)"/>
    <property type="match status" value="1"/>
</dbReference>
<dbReference type="Pfam" id="PF00069">
    <property type="entry name" value="Pkinase"/>
    <property type="match status" value="1"/>
</dbReference>
<keyword evidence="6" id="KW-0547">Nucleotide-binding</keyword>
<dbReference type="GO" id="GO:0005737">
    <property type="term" value="C:cytoplasm"/>
    <property type="evidence" value="ECO:0007669"/>
    <property type="project" value="TreeGrafter"/>
</dbReference>
<comment type="cofactor">
    <cofactor evidence="1">
        <name>Mn(2+)</name>
        <dbReference type="ChEBI" id="CHEBI:29035"/>
    </cofactor>
</comment>
<name>A0A5J9TNW1_9POAL</name>
<dbReference type="OrthoDB" id="193931at2759"/>
<evidence type="ECO:0000256" key="8">
    <source>
        <dbReference type="ARBA" id="ARBA00022840"/>
    </source>
</evidence>
<dbReference type="GO" id="GO:0035556">
    <property type="term" value="P:intracellular signal transduction"/>
    <property type="evidence" value="ECO:0007669"/>
    <property type="project" value="TreeGrafter"/>
</dbReference>
<dbReference type="PROSITE" id="PS00108">
    <property type="entry name" value="PROTEIN_KINASE_ST"/>
    <property type="match status" value="1"/>
</dbReference>
<dbReference type="PROSITE" id="PS50032">
    <property type="entry name" value="KA1"/>
    <property type="match status" value="1"/>
</dbReference>
<dbReference type="SMART" id="SM00220">
    <property type="entry name" value="S_TKc"/>
    <property type="match status" value="1"/>
</dbReference>
<feature type="domain" description="KA1" evidence="13">
    <location>
        <begin position="415"/>
        <end position="466"/>
    </location>
</feature>
<evidence type="ECO:0000256" key="4">
    <source>
        <dbReference type="ARBA" id="ARBA00022527"/>
    </source>
</evidence>
<feature type="domain" description="Protein kinase" evidence="12">
    <location>
        <begin position="24"/>
        <end position="280"/>
    </location>
</feature>
<evidence type="ECO:0000313" key="14">
    <source>
        <dbReference type="EMBL" id="TVU12937.1"/>
    </source>
</evidence>
<dbReference type="Gramene" id="TVU12946">
    <property type="protein sequence ID" value="TVU12946"/>
    <property type="gene ID" value="EJB05_46613"/>
</dbReference>
<evidence type="ECO:0000256" key="10">
    <source>
        <dbReference type="ARBA" id="ARBA00048679"/>
    </source>
</evidence>
<evidence type="ECO:0000256" key="1">
    <source>
        <dbReference type="ARBA" id="ARBA00001936"/>
    </source>
</evidence>
<comment type="catalytic activity">
    <reaction evidence="9">
        <text>L-threonyl-[protein] + ATP = O-phospho-L-threonyl-[protein] + ADP + H(+)</text>
        <dbReference type="Rhea" id="RHEA:46608"/>
        <dbReference type="Rhea" id="RHEA-COMP:11060"/>
        <dbReference type="Rhea" id="RHEA-COMP:11605"/>
        <dbReference type="ChEBI" id="CHEBI:15378"/>
        <dbReference type="ChEBI" id="CHEBI:30013"/>
        <dbReference type="ChEBI" id="CHEBI:30616"/>
        <dbReference type="ChEBI" id="CHEBI:61977"/>
        <dbReference type="ChEBI" id="CHEBI:456216"/>
        <dbReference type="EC" id="2.7.11.1"/>
    </reaction>
</comment>
<evidence type="ECO:0000256" key="3">
    <source>
        <dbReference type="ARBA" id="ARBA00012513"/>
    </source>
</evidence>
<dbReference type="EMBL" id="RWGY01000039">
    <property type="protein sequence ID" value="TVU12946.1"/>
    <property type="molecule type" value="Genomic_DNA"/>
</dbReference>
<dbReference type="PANTHER" id="PTHR24346:SF97">
    <property type="entry name" value="NON-SPECIFIC SERINE_THREONINE PROTEIN KINASE"/>
    <property type="match status" value="1"/>
</dbReference>
<dbReference type="FunFam" id="3.30.200.20:FF:000003">
    <property type="entry name" value="Non-specific serine/threonine protein kinase"/>
    <property type="match status" value="1"/>
</dbReference>
<dbReference type="Gene3D" id="3.30.310.80">
    <property type="entry name" value="Kinase associated domain 1, KA1"/>
    <property type="match status" value="1"/>
</dbReference>
<dbReference type="InterPro" id="IPR028375">
    <property type="entry name" value="KA1/Ssp2_C"/>
</dbReference>
<dbReference type="Pfam" id="PF02149">
    <property type="entry name" value="KA1"/>
    <property type="match status" value="1"/>
</dbReference>
<evidence type="ECO:0000313" key="16">
    <source>
        <dbReference type="Proteomes" id="UP000324897"/>
    </source>
</evidence>
<organism evidence="14 16">
    <name type="scientific">Eragrostis curvula</name>
    <name type="common">weeping love grass</name>
    <dbReference type="NCBI Taxonomy" id="38414"/>
    <lineage>
        <taxon>Eukaryota</taxon>
        <taxon>Viridiplantae</taxon>
        <taxon>Streptophyta</taxon>
        <taxon>Embryophyta</taxon>
        <taxon>Tracheophyta</taxon>
        <taxon>Spermatophyta</taxon>
        <taxon>Magnoliopsida</taxon>
        <taxon>Liliopsida</taxon>
        <taxon>Poales</taxon>
        <taxon>Poaceae</taxon>
        <taxon>PACMAD clade</taxon>
        <taxon>Chloridoideae</taxon>
        <taxon>Eragrostideae</taxon>
        <taxon>Eragrostidinae</taxon>
        <taxon>Eragrostis</taxon>
    </lineage>
</organism>
<dbReference type="GO" id="GO:0005524">
    <property type="term" value="F:ATP binding"/>
    <property type="evidence" value="ECO:0007669"/>
    <property type="project" value="UniProtKB-KW"/>
</dbReference>